<dbReference type="PROSITE" id="PS00143">
    <property type="entry name" value="INSULINASE"/>
    <property type="match status" value="1"/>
</dbReference>
<feature type="domain" description="Peptidase M16 N-terminal" evidence="4">
    <location>
        <begin position="26"/>
        <end position="157"/>
    </location>
</feature>
<gene>
    <name evidence="6" type="ORF">ENV75_05400</name>
</gene>
<evidence type="ECO:0000259" key="4">
    <source>
        <dbReference type="Pfam" id="PF00675"/>
    </source>
</evidence>
<dbReference type="AlphaFoldDB" id="A0A7C4ELX1"/>
<dbReference type="InterPro" id="IPR050361">
    <property type="entry name" value="MPP/UQCRC_Complex"/>
</dbReference>
<comment type="cofactor">
    <cofactor evidence="1">
        <name>Zn(2+)</name>
        <dbReference type="ChEBI" id="CHEBI:29105"/>
    </cofactor>
</comment>
<feature type="domain" description="Peptidase M16 C-terminal" evidence="5">
    <location>
        <begin position="164"/>
        <end position="335"/>
    </location>
</feature>
<evidence type="ECO:0000259" key="5">
    <source>
        <dbReference type="Pfam" id="PF05193"/>
    </source>
</evidence>
<proteinExistence type="inferred from homology"/>
<dbReference type="GO" id="GO:0046872">
    <property type="term" value="F:metal ion binding"/>
    <property type="evidence" value="ECO:0007669"/>
    <property type="project" value="InterPro"/>
</dbReference>
<dbReference type="Pfam" id="PF00675">
    <property type="entry name" value="Peptidase_M16"/>
    <property type="match status" value="1"/>
</dbReference>
<evidence type="ECO:0000256" key="3">
    <source>
        <dbReference type="RuleBase" id="RU004447"/>
    </source>
</evidence>
<evidence type="ECO:0000313" key="6">
    <source>
        <dbReference type="EMBL" id="HGG99865.1"/>
    </source>
</evidence>
<reference evidence="6" key="1">
    <citation type="journal article" date="2020" name="mSystems">
        <title>Genome- and Community-Level Interaction Insights into Carbon Utilization and Element Cycling Functions of Hydrothermarchaeota in Hydrothermal Sediment.</title>
        <authorList>
            <person name="Zhou Z."/>
            <person name="Liu Y."/>
            <person name="Xu W."/>
            <person name="Pan J."/>
            <person name="Luo Z.H."/>
            <person name="Li M."/>
        </authorList>
    </citation>
    <scope>NUCLEOTIDE SEQUENCE [LARGE SCALE GENOMIC DNA]</scope>
    <source>
        <strain evidence="6">SpSt-788</strain>
    </source>
</reference>
<dbReference type="Gene3D" id="3.30.830.10">
    <property type="entry name" value="Metalloenzyme, LuxS/M16 peptidase-like"/>
    <property type="match status" value="2"/>
</dbReference>
<dbReference type="Pfam" id="PF05193">
    <property type="entry name" value="Peptidase_M16_C"/>
    <property type="match status" value="1"/>
</dbReference>
<dbReference type="InterPro" id="IPR011765">
    <property type="entry name" value="Pept_M16_N"/>
</dbReference>
<dbReference type="SUPFAM" id="SSF63411">
    <property type="entry name" value="LuxS/MPP-like metallohydrolase"/>
    <property type="match status" value="2"/>
</dbReference>
<dbReference type="GO" id="GO:0006508">
    <property type="term" value="P:proteolysis"/>
    <property type="evidence" value="ECO:0007669"/>
    <property type="project" value="InterPro"/>
</dbReference>
<evidence type="ECO:0000256" key="1">
    <source>
        <dbReference type="ARBA" id="ARBA00001947"/>
    </source>
</evidence>
<protein>
    <submittedName>
        <fullName evidence="6">Insulinase family protein</fullName>
    </submittedName>
</protein>
<dbReference type="EMBL" id="DTHO01000060">
    <property type="protein sequence ID" value="HGG99865.1"/>
    <property type="molecule type" value="Genomic_DNA"/>
</dbReference>
<dbReference type="PANTHER" id="PTHR11851">
    <property type="entry name" value="METALLOPROTEASE"/>
    <property type="match status" value="1"/>
</dbReference>
<dbReference type="InterPro" id="IPR007863">
    <property type="entry name" value="Peptidase_M16_C"/>
</dbReference>
<name>A0A7C4ELX1_9BACT</name>
<evidence type="ECO:0000256" key="2">
    <source>
        <dbReference type="ARBA" id="ARBA00007261"/>
    </source>
</evidence>
<dbReference type="InterPro" id="IPR011249">
    <property type="entry name" value="Metalloenz_LuxS/M16"/>
</dbReference>
<comment type="similarity">
    <text evidence="2 3">Belongs to the peptidase M16 family.</text>
</comment>
<comment type="caution">
    <text evidence="6">The sequence shown here is derived from an EMBL/GenBank/DDBJ whole genome shotgun (WGS) entry which is preliminary data.</text>
</comment>
<sequence length="412" mass="47228">MIKKTILSSGTPILMQKMNSFYSFMLGVWIKYGSRHEPLEKNGLSHFIEHLLFQGTSKRDAKSISLRIDSLGGDINAFTSREFTSLYIKVLDKYIPEAIELIGDIFSNPSFPENEIEKERSIIIDEIRTIEDTPDELIHDLFMSNIFSDSLGQPVFGRKETVMNISRDDIINCFKKYYSSKNCIISCAGNFNENKLIEEIEKNFIFRNTESVPRLKKSTFNPSIRVHEKDLNEVHICLGIESIPFNSPHRYTLSLLNLITGGCVSSKLFQEIREKKGYAYNIYSFLSCYSDTGIFGVYTACEKSRAYNVVELIISIIKNLQETLTEDELQRAKKQAISQLLFSSESTNYVMQNLAYQELYLDRIYSVKEQIRKIESIKISDLKNMAEFLKNKKIALTVLGSIDSKNLSGINI</sequence>
<dbReference type="GO" id="GO:0004222">
    <property type="term" value="F:metalloendopeptidase activity"/>
    <property type="evidence" value="ECO:0007669"/>
    <property type="project" value="InterPro"/>
</dbReference>
<dbReference type="PANTHER" id="PTHR11851:SF49">
    <property type="entry name" value="MITOCHONDRIAL-PROCESSING PEPTIDASE SUBUNIT ALPHA"/>
    <property type="match status" value="1"/>
</dbReference>
<organism evidence="6">
    <name type="scientific">Thermodesulfovibrio aggregans</name>
    <dbReference type="NCBI Taxonomy" id="86166"/>
    <lineage>
        <taxon>Bacteria</taxon>
        <taxon>Pseudomonadati</taxon>
        <taxon>Nitrospirota</taxon>
        <taxon>Thermodesulfovibrionia</taxon>
        <taxon>Thermodesulfovibrionales</taxon>
        <taxon>Thermodesulfovibrionaceae</taxon>
        <taxon>Thermodesulfovibrio</taxon>
    </lineage>
</organism>
<dbReference type="InterPro" id="IPR001431">
    <property type="entry name" value="Pept_M16_Zn_BS"/>
</dbReference>
<accession>A0A7C4ELX1</accession>